<sequence>MMASVKVFAITLLLVAAMRLPAQSCPSQNNDAAAPGTSTLNGVIRVHHELRDWIAVELTQPACGEKSIQLTFDTASASEHAASLDGCHATVRGSIDSSPTGYYSANLFIANAAIRPAAGCRPKPVRAKPPAAAPSNLRSYQVSVTIDIAKNAPLQGRAWRTDGQKDALTPWQSYGKTSLTGGYVLYVGCREGFHPAGVSSATKDQVSVDEDLKQAMLAPDETRPSEITVSCAR</sequence>
<comment type="caution">
    <text evidence="2">The sequence shown here is derived from an EMBL/GenBank/DDBJ whole genome shotgun (WGS) entry which is preliminary data.</text>
</comment>
<evidence type="ECO:0000256" key="1">
    <source>
        <dbReference type="SAM" id="SignalP"/>
    </source>
</evidence>
<dbReference type="RefSeq" id="WP_117299117.1">
    <property type="nucleotide sequence ID" value="NZ_QVQT02000003.1"/>
</dbReference>
<organism evidence="2 3">
    <name type="scientific">Paracidobacterium acidisoli</name>
    <dbReference type="NCBI Taxonomy" id="2303751"/>
    <lineage>
        <taxon>Bacteria</taxon>
        <taxon>Pseudomonadati</taxon>
        <taxon>Acidobacteriota</taxon>
        <taxon>Terriglobia</taxon>
        <taxon>Terriglobales</taxon>
        <taxon>Acidobacteriaceae</taxon>
        <taxon>Paracidobacterium</taxon>
    </lineage>
</organism>
<feature type="chain" id="PRO_5016704558" evidence="1">
    <location>
        <begin position="25"/>
        <end position="233"/>
    </location>
</feature>
<evidence type="ECO:0000313" key="2">
    <source>
        <dbReference type="EMBL" id="RFU16948.1"/>
    </source>
</evidence>
<keyword evidence="1" id="KW-0732">Signal</keyword>
<dbReference type="AlphaFoldDB" id="A0A372IPZ4"/>
<evidence type="ECO:0000313" key="3">
    <source>
        <dbReference type="Proteomes" id="UP000264702"/>
    </source>
</evidence>
<name>A0A372IPZ4_9BACT</name>
<dbReference type="Proteomes" id="UP000264702">
    <property type="component" value="Unassembled WGS sequence"/>
</dbReference>
<accession>A0A372IPZ4</accession>
<feature type="signal peptide" evidence="1">
    <location>
        <begin position="1"/>
        <end position="24"/>
    </location>
</feature>
<dbReference type="EMBL" id="QVQT01000003">
    <property type="protein sequence ID" value="RFU16948.1"/>
    <property type="molecule type" value="Genomic_DNA"/>
</dbReference>
<protein>
    <submittedName>
        <fullName evidence="2">Uncharacterized protein</fullName>
    </submittedName>
</protein>
<keyword evidence="3" id="KW-1185">Reference proteome</keyword>
<reference evidence="2 3" key="1">
    <citation type="submission" date="2018-08" db="EMBL/GenBank/DDBJ databases">
        <title>Acidipila sp. 4G-K13, an acidobacterium isolated from forest soil.</title>
        <authorList>
            <person name="Gao Z.-H."/>
            <person name="Qiu L.-H."/>
        </authorList>
    </citation>
    <scope>NUCLEOTIDE SEQUENCE [LARGE SCALE GENOMIC DNA]</scope>
    <source>
        <strain evidence="2 3">4G-K13</strain>
    </source>
</reference>
<gene>
    <name evidence="2" type="ORF">D0Y96_09490</name>
</gene>
<proteinExistence type="predicted"/>